<dbReference type="EMBL" id="UOEK01000282">
    <property type="protein sequence ID" value="VAW04248.1"/>
    <property type="molecule type" value="Genomic_DNA"/>
</dbReference>
<organism evidence="1">
    <name type="scientific">hydrothermal vent metagenome</name>
    <dbReference type="NCBI Taxonomy" id="652676"/>
    <lineage>
        <taxon>unclassified sequences</taxon>
        <taxon>metagenomes</taxon>
        <taxon>ecological metagenomes</taxon>
    </lineage>
</organism>
<name>A0A3B0SG24_9ZZZZ</name>
<gene>
    <name evidence="1" type="ORF">MNBD_ACTINO02-2538</name>
</gene>
<protein>
    <submittedName>
        <fullName evidence="1">Uncharacterized protein</fullName>
    </submittedName>
</protein>
<accession>A0A3B0SG24</accession>
<sequence length="77" mass="7959">MADTTKIRIGLTAAREIEVDVADAKAVSEQLEQAMTSGEGVVWIEDSSGNRHALAAACIAFFEVRSGSSNGGIGFGS</sequence>
<proteinExistence type="predicted"/>
<dbReference type="Pfam" id="PF11305">
    <property type="entry name" value="DUF3107"/>
    <property type="match status" value="1"/>
</dbReference>
<dbReference type="InterPro" id="IPR021456">
    <property type="entry name" value="DUF3107"/>
</dbReference>
<reference evidence="1" key="1">
    <citation type="submission" date="2018-06" db="EMBL/GenBank/DDBJ databases">
        <authorList>
            <person name="Zhirakovskaya E."/>
        </authorList>
    </citation>
    <scope>NUCLEOTIDE SEQUENCE</scope>
</reference>
<evidence type="ECO:0000313" key="1">
    <source>
        <dbReference type="EMBL" id="VAW04248.1"/>
    </source>
</evidence>
<dbReference type="AlphaFoldDB" id="A0A3B0SG24"/>